<dbReference type="EMBL" id="FMUH01000003">
    <property type="protein sequence ID" value="SCX49821.1"/>
    <property type="molecule type" value="Genomic_DNA"/>
</dbReference>
<evidence type="ECO:0000313" key="22">
    <source>
        <dbReference type="EMBL" id="SCX49821.1"/>
    </source>
</evidence>
<evidence type="ECO:0000256" key="14">
    <source>
        <dbReference type="ARBA" id="ARBA00023004"/>
    </source>
</evidence>
<keyword evidence="13 17" id="KW-1133">Transmembrane helix</keyword>
<evidence type="ECO:0000256" key="10">
    <source>
        <dbReference type="ARBA" id="ARBA00022737"/>
    </source>
</evidence>
<evidence type="ECO:0000256" key="5">
    <source>
        <dbReference type="ARBA" id="ARBA00022475"/>
    </source>
</evidence>
<evidence type="ECO:0000256" key="12">
    <source>
        <dbReference type="ARBA" id="ARBA00022982"/>
    </source>
</evidence>
<comment type="subcellular location">
    <subcellularLocation>
        <location evidence="1 17">Cell membrane</location>
        <topology evidence="1 17">Multi-pass membrane protein</topology>
    </subcellularLocation>
</comment>
<feature type="binding site" description="covalent" evidence="18">
    <location>
        <position position="192"/>
    </location>
    <ligand>
        <name>heme c</name>
        <dbReference type="ChEBI" id="CHEBI:61717"/>
        <label>2</label>
    </ligand>
</feature>
<dbReference type="InterPro" id="IPR009152">
    <property type="entry name" value="bc1_cytC-su"/>
</dbReference>
<dbReference type="EC" id="7.1.1.8" evidence="2 17"/>
<evidence type="ECO:0000256" key="15">
    <source>
        <dbReference type="ARBA" id="ARBA00023136"/>
    </source>
</evidence>
<feature type="compositionally biased region" description="Low complexity" evidence="20">
    <location>
        <begin position="27"/>
        <end position="36"/>
    </location>
</feature>
<feature type="binding site" description="axial binding residue" evidence="19">
    <location>
        <position position="100"/>
    </location>
    <ligand>
        <name>heme c</name>
        <dbReference type="ChEBI" id="CHEBI:61717"/>
        <label>1</label>
    </ligand>
    <ligandPart>
        <name>Fe</name>
        <dbReference type="ChEBI" id="CHEBI:18248"/>
    </ligandPart>
</feature>
<organism evidence="22 23">
    <name type="scientific">Klenkia marina</name>
    <dbReference type="NCBI Taxonomy" id="1960309"/>
    <lineage>
        <taxon>Bacteria</taxon>
        <taxon>Bacillati</taxon>
        <taxon>Actinomycetota</taxon>
        <taxon>Actinomycetes</taxon>
        <taxon>Geodermatophilales</taxon>
        <taxon>Geodermatophilaceae</taxon>
        <taxon>Klenkia</taxon>
    </lineage>
</organism>
<keyword evidence="15 17" id="KW-0472">Membrane</keyword>
<protein>
    <recommendedName>
        <fullName evidence="3 17">Cytochrome bc1 complex cytochrome c subunit</fullName>
        <ecNumber evidence="2 17">7.1.1.8</ecNumber>
    </recommendedName>
</protein>
<keyword evidence="11 17" id="KW-1278">Translocase</keyword>
<evidence type="ECO:0000256" key="7">
    <source>
        <dbReference type="ARBA" id="ARBA00022660"/>
    </source>
</evidence>
<evidence type="ECO:0000256" key="4">
    <source>
        <dbReference type="ARBA" id="ARBA00022448"/>
    </source>
</evidence>
<comment type="subunit">
    <text evidence="17">The cytochrome bc1 complex is composed of a cytochrome b (QcrB), the Rieske iron-sulfur protein (QcrA) and a diheme cytochrome c (QcrC) subunit.</text>
</comment>
<keyword evidence="7 17" id="KW-0679">Respiratory chain</keyword>
<evidence type="ECO:0000256" key="6">
    <source>
        <dbReference type="ARBA" id="ARBA00022617"/>
    </source>
</evidence>
<keyword evidence="4 17" id="KW-0813">Transport</keyword>
<dbReference type="GO" id="GO:0005506">
    <property type="term" value="F:iron ion binding"/>
    <property type="evidence" value="ECO:0007669"/>
    <property type="project" value="UniProtKB-UniRule"/>
</dbReference>
<evidence type="ECO:0000256" key="13">
    <source>
        <dbReference type="ARBA" id="ARBA00022989"/>
    </source>
</evidence>
<dbReference type="GO" id="GO:0005886">
    <property type="term" value="C:plasma membrane"/>
    <property type="evidence" value="ECO:0007669"/>
    <property type="project" value="UniProtKB-SubCell"/>
</dbReference>
<feature type="binding site" description="axial binding residue" evidence="19">
    <location>
        <position position="193"/>
    </location>
    <ligand>
        <name>heme c</name>
        <dbReference type="ChEBI" id="CHEBI:61717"/>
        <label>2</label>
    </ligand>
    <ligandPart>
        <name>Fe</name>
        <dbReference type="ChEBI" id="CHEBI:18248"/>
    </ligandPart>
</feature>
<dbReference type="AlphaFoldDB" id="A0A1G4Y8J1"/>
<dbReference type="GO" id="GO:0008121">
    <property type="term" value="F:quinol-cytochrome-c reductase activity"/>
    <property type="evidence" value="ECO:0007669"/>
    <property type="project" value="UniProtKB-UniRule"/>
</dbReference>
<evidence type="ECO:0000256" key="9">
    <source>
        <dbReference type="ARBA" id="ARBA00022723"/>
    </source>
</evidence>
<keyword evidence="12 17" id="KW-0249">Electron transport</keyword>
<dbReference type="RefSeq" id="WP_279385445.1">
    <property type="nucleotide sequence ID" value="NZ_FMUH01000003.1"/>
</dbReference>
<comment type="PTM">
    <text evidence="18">Binds 2 heme c groups covalently per subunit.</text>
</comment>
<dbReference type="PANTHER" id="PTHR33751:SF13">
    <property type="entry name" value="CYTOCHROME BC1 COMPLEX CYTOCHROME C SUBUNIT"/>
    <property type="match status" value="1"/>
</dbReference>
<dbReference type="GO" id="GO:0020037">
    <property type="term" value="F:heme binding"/>
    <property type="evidence" value="ECO:0007669"/>
    <property type="project" value="UniProtKB-UniRule"/>
</dbReference>
<feature type="compositionally biased region" description="Basic residues" evidence="20">
    <location>
        <begin position="37"/>
        <end position="46"/>
    </location>
</feature>
<dbReference type="InterPro" id="IPR009056">
    <property type="entry name" value="Cyt_c-like_dom"/>
</dbReference>
<feature type="binding site" description="covalent" evidence="18">
    <location>
        <position position="96"/>
    </location>
    <ligand>
        <name>heme c</name>
        <dbReference type="ChEBI" id="CHEBI:61717"/>
        <label>1</label>
    </ligand>
</feature>
<evidence type="ECO:0000259" key="21">
    <source>
        <dbReference type="PROSITE" id="PS51007"/>
    </source>
</evidence>
<evidence type="ECO:0000256" key="20">
    <source>
        <dbReference type="SAM" id="MobiDB-lite"/>
    </source>
</evidence>
<dbReference type="InterPro" id="IPR050597">
    <property type="entry name" value="Cytochrome_c_Oxidase_Subunit"/>
</dbReference>
<keyword evidence="23" id="KW-1185">Reference proteome</keyword>
<accession>A0A1G4Y8J1</accession>
<feature type="domain" description="Cytochrome c" evidence="21">
    <location>
        <begin position="83"/>
        <end position="163"/>
    </location>
</feature>
<keyword evidence="6 17" id="KW-0349">Heme</keyword>
<feature type="binding site" description="covalent" evidence="18">
    <location>
        <position position="189"/>
    </location>
    <ligand>
        <name>heme c</name>
        <dbReference type="ChEBI" id="CHEBI:61717"/>
        <label>2</label>
    </ligand>
</feature>
<evidence type="ECO:0000256" key="19">
    <source>
        <dbReference type="PIRSR" id="PIRSR000007-51"/>
    </source>
</evidence>
<dbReference type="Pfam" id="PF13442">
    <property type="entry name" value="Cytochrome_CBB3"/>
    <property type="match status" value="2"/>
</dbReference>
<sequence>MSTTNPSSDAPATDGRWAGMRARFGSRRAGTPASAARARRRSKQQRRMANVAGLMAALVLTGVGYSAIAPANAADDAASGQSSAEAAGQALYERSCISCHGSNLQGVADRGPSLIGVGEASVYFQVHTGRMPLVRQEADAARKPPVFSDAEIEQLMAYIQANGGGPTLPSGDLRDGDLAEGGELFRLNCASCHNFVGEGGALSSGKAAPSLADANDLEIYAAMLTGPENMPVFGDNQLTPEEKRSIIDYVQTLKEQADPGGAGIGRAGPVSEGLVIWVVGIGALLFGIFWMGTKA</sequence>
<evidence type="ECO:0000256" key="8">
    <source>
        <dbReference type="ARBA" id="ARBA00022692"/>
    </source>
</evidence>
<dbReference type="PIRSF" id="PIRSF000007">
    <property type="entry name" value="Ubiq_cycred_cyc"/>
    <property type="match status" value="1"/>
</dbReference>
<feature type="domain" description="Cytochrome c" evidence="21">
    <location>
        <begin position="176"/>
        <end position="254"/>
    </location>
</feature>
<proteinExistence type="predicted"/>
<evidence type="ECO:0000256" key="1">
    <source>
        <dbReference type="ARBA" id="ARBA00004651"/>
    </source>
</evidence>
<evidence type="ECO:0000256" key="2">
    <source>
        <dbReference type="ARBA" id="ARBA00012951"/>
    </source>
</evidence>
<name>A0A1G4Y8J1_9ACTN</name>
<reference evidence="23" key="1">
    <citation type="submission" date="2016-10" db="EMBL/GenBank/DDBJ databases">
        <authorList>
            <person name="Varghese N."/>
            <person name="Submissions S."/>
        </authorList>
    </citation>
    <scope>NUCLEOTIDE SEQUENCE [LARGE SCALE GENOMIC DNA]</scope>
    <source>
        <strain evidence="23">DSM 45722</strain>
    </source>
</reference>
<feature type="binding site" description="covalent" evidence="18">
    <location>
        <position position="99"/>
    </location>
    <ligand>
        <name>heme c</name>
        <dbReference type="ChEBI" id="CHEBI:61717"/>
        <label>1</label>
    </ligand>
</feature>
<dbReference type="Proteomes" id="UP000198981">
    <property type="component" value="Unassembled WGS sequence"/>
</dbReference>
<evidence type="ECO:0000256" key="17">
    <source>
        <dbReference type="PIRNR" id="PIRNR000007"/>
    </source>
</evidence>
<feature type="transmembrane region" description="Helical" evidence="17">
    <location>
        <begin position="274"/>
        <end position="292"/>
    </location>
</feature>
<dbReference type="PROSITE" id="PS51007">
    <property type="entry name" value="CYTC"/>
    <property type="match status" value="2"/>
</dbReference>
<keyword evidence="14 17" id="KW-0408">Iron</keyword>
<feature type="transmembrane region" description="Helical" evidence="17">
    <location>
        <begin position="48"/>
        <end position="68"/>
    </location>
</feature>
<comment type="catalytic activity">
    <reaction evidence="16 17">
        <text>a quinol + 2 Fe(III)-[cytochrome c](out) = a quinone + 2 Fe(II)-[cytochrome c](out) + 2 H(+)(out)</text>
        <dbReference type="Rhea" id="RHEA:11484"/>
        <dbReference type="Rhea" id="RHEA-COMP:10350"/>
        <dbReference type="Rhea" id="RHEA-COMP:14399"/>
        <dbReference type="ChEBI" id="CHEBI:15378"/>
        <dbReference type="ChEBI" id="CHEBI:24646"/>
        <dbReference type="ChEBI" id="CHEBI:29033"/>
        <dbReference type="ChEBI" id="CHEBI:29034"/>
        <dbReference type="ChEBI" id="CHEBI:132124"/>
        <dbReference type="EC" id="7.1.1.8"/>
    </reaction>
</comment>
<dbReference type="SUPFAM" id="SSF46626">
    <property type="entry name" value="Cytochrome c"/>
    <property type="match status" value="2"/>
</dbReference>
<dbReference type="PANTHER" id="PTHR33751">
    <property type="entry name" value="CBB3-TYPE CYTOCHROME C OXIDASE SUBUNIT FIXP"/>
    <property type="match status" value="1"/>
</dbReference>
<keyword evidence="9 17" id="KW-0479">Metal-binding</keyword>
<dbReference type="STRING" id="1960309.SAMN03159343_2282"/>
<dbReference type="InterPro" id="IPR036909">
    <property type="entry name" value="Cyt_c-like_dom_sf"/>
</dbReference>
<gene>
    <name evidence="22" type="ORF">SAMN03159343_2282</name>
</gene>
<evidence type="ECO:0000256" key="11">
    <source>
        <dbReference type="ARBA" id="ARBA00022967"/>
    </source>
</evidence>
<evidence type="ECO:0000256" key="3">
    <source>
        <dbReference type="ARBA" id="ARBA00017819"/>
    </source>
</evidence>
<keyword evidence="8 17" id="KW-0812">Transmembrane</keyword>
<dbReference type="Gene3D" id="1.10.760.10">
    <property type="entry name" value="Cytochrome c-like domain"/>
    <property type="match status" value="2"/>
</dbReference>
<keyword evidence="5 17" id="KW-1003">Cell membrane</keyword>
<evidence type="ECO:0000256" key="18">
    <source>
        <dbReference type="PIRSR" id="PIRSR000007-50"/>
    </source>
</evidence>
<feature type="region of interest" description="Disordered" evidence="20">
    <location>
        <begin position="1"/>
        <end position="47"/>
    </location>
</feature>
<keyword evidence="10" id="KW-0677">Repeat</keyword>
<feature type="compositionally biased region" description="Polar residues" evidence="20">
    <location>
        <begin position="1"/>
        <end position="10"/>
    </location>
</feature>
<evidence type="ECO:0000256" key="16">
    <source>
        <dbReference type="ARBA" id="ARBA00029351"/>
    </source>
</evidence>
<evidence type="ECO:0000313" key="23">
    <source>
        <dbReference type="Proteomes" id="UP000198981"/>
    </source>
</evidence>